<dbReference type="Gene3D" id="1.25.40.20">
    <property type="entry name" value="Ankyrin repeat-containing domain"/>
    <property type="match status" value="1"/>
</dbReference>
<dbReference type="InterPro" id="IPR027417">
    <property type="entry name" value="P-loop_NTPase"/>
</dbReference>
<dbReference type="PROSITE" id="PS50837">
    <property type="entry name" value="NACHT"/>
    <property type="match status" value="1"/>
</dbReference>
<dbReference type="SUPFAM" id="SSF53167">
    <property type="entry name" value="Purine and uridine phosphorylases"/>
    <property type="match status" value="1"/>
</dbReference>
<reference evidence="5" key="1">
    <citation type="submission" date="2019-04" db="EMBL/GenBank/DDBJ databases">
        <title>Friends and foes A comparative genomics studyof 23 Aspergillus species from section Flavi.</title>
        <authorList>
            <consortium name="DOE Joint Genome Institute"/>
            <person name="Kjaerbolling I."/>
            <person name="Vesth T."/>
            <person name="Frisvad J.C."/>
            <person name="Nybo J.L."/>
            <person name="Theobald S."/>
            <person name="Kildgaard S."/>
            <person name="Isbrandt T."/>
            <person name="Kuo A."/>
            <person name="Sato A."/>
            <person name="Lyhne E.K."/>
            <person name="Kogle M.E."/>
            <person name="Wiebenga A."/>
            <person name="Kun R.S."/>
            <person name="Lubbers R.J."/>
            <person name="Makela M.R."/>
            <person name="Barry K."/>
            <person name="Chovatia M."/>
            <person name="Clum A."/>
            <person name="Daum C."/>
            <person name="Haridas S."/>
            <person name="He G."/>
            <person name="LaButti K."/>
            <person name="Lipzen A."/>
            <person name="Mondo S."/>
            <person name="Riley R."/>
            <person name="Salamov A."/>
            <person name="Simmons B.A."/>
            <person name="Magnuson J.K."/>
            <person name="Henrissat B."/>
            <person name="Mortensen U.H."/>
            <person name="Larsen T.O."/>
            <person name="Devries R.P."/>
            <person name="Grigoriev I.V."/>
            <person name="Machida M."/>
            <person name="Baker S.E."/>
            <person name="Andersen M.R."/>
        </authorList>
    </citation>
    <scope>NUCLEOTIDE SEQUENCE [LARGE SCALE GENOMIC DNA]</scope>
    <source>
        <strain evidence="5">IBT 14317</strain>
    </source>
</reference>
<dbReference type="SUPFAM" id="SSF48403">
    <property type="entry name" value="Ankyrin repeat"/>
    <property type="match status" value="1"/>
</dbReference>
<accession>A0A5N7BW36</accession>
<dbReference type="GO" id="GO:0009116">
    <property type="term" value="P:nucleoside metabolic process"/>
    <property type="evidence" value="ECO:0007669"/>
    <property type="project" value="InterPro"/>
</dbReference>
<dbReference type="Pfam" id="PF24883">
    <property type="entry name" value="NPHP3_N"/>
    <property type="match status" value="1"/>
</dbReference>
<dbReference type="InterPro" id="IPR002110">
    <property type="entry name" value="Ankyrin_rpt"/>
</dbReference>
<dbReference type="InterPro" id="IPR056884">
    <property type="entry name" value="NPHP3-like_N"/>
</dbReference>
<dbReference type="InterPro" id="IPR035994">
    <property type="entry name" value="Nucleoside_phosphorylase_sf"/>
</dbReference>
<dbReference type="SMART" id="SM00248">
    <property type="entry name" value="ANK"/>
    <property type="match status" value="3"/>
</dbReference>
<dbReference type="PROSITE" id="PS50088">
    <property type="entry name" value="ANK_REPEAT"/>
    <property type="match status" value="1"/>
</dbReference>
<keyword evidence="2" id="KW-0040">ANK repeat</keyword>
<feature type="coiled-coil region" evidence="3">
    <location>
        <begin position="321"/>
        <end position="348"/>
    </location>
</feature>
<dbReference type="PROSITE" id="PS50297">
    <property type="entry name" value="ANK_REP_REGION"/>
    <property type="match status" value="1"/>
</dbReference>
<feature type="repeat" description="ANK" evidence="2">
    <location>
        <begin position="896"/>
        <end position="928"/>
    </location>
</feature>
<dbReference type="InterPro" id="IPR054471">
    <property type="entry name" value="GPIID_WHD"/>
</dbReference>
<evidence type="ECO:0000313" key="5">
    <source>
        <dbReference type="EMBL" id="KAE8386051.1"/>
    </source>
</evidence>
<name>A0A5N7BW36_PETAA</name>
<dbReference type="PANTHER" id="PTHR46082:SF11">
    <property type="entry name" value="AAA+ ATPASE DOMAIN-CONTAINING PROTEIN-RELATED"/>
    <property type="match status" value="1"/>
</dbReference>
<protein>
    <recommendedName>
        <fullName evidence="4">NACHT domain-containing protein</fullName>
    </recommendedName>
</protein>
<dbReference type="InterPro" id="IPR053137">
    <property type="entry name" value="NLR-like"/>
</dbReference>
<dbReference type="PANTHER" id="PTHR46082">
    <property type="entry name" value="ATP/GTP-BINDING PROTEIN-RELATED"/>
    <property type="match status" value="1"/>
</dbReference>
<dbReference type="EMBL" id="ML735320">
    <property type="protein sequence ID" value="KAE8386051.1"/>
    <property type="molecule type" value="Genomic_DNA"/>
</dbReference>
<evidence type="ECO:0000259" key="4">
    <source>
        <dbReference type="PROSITE" id="PS50837"/>
    </source>
</evidence>
<evidence type="ECO:0000256" key="1">
    <source>
        <dbReference type="ARBA" id="ARBA00022737"/>
    </source>
</evidence>
<dbReference type="AlphaFoldDB" id="A0A5N7BW36"/>
<dbReference type="OrthoDB" id="1577640at2759"/>
<dbReference type="Gene3D" id="3.40.50.1580">
    <property type="entry name" value="Nucleoside phosphorylase domain"/>
    <property type="match status" value="1"/>
</dbReference>
<sequence length="972" mass="109316">MICPPQDEFQIGWICALPIEAAAAKEMLDESFGFLDEQDTTDPNIYTLGRIGKHYIVIACLPAGQYGNTAATIVANNMIRTFSKSLRVGLMVGVGGGIPSTMSDIRLGDIVISCPTGNCGGVLQYDMGKVGVDGKFTRTGSLNSPPRSLLAAVSAMRAAELTDDPHYPEYLRNAIGRTRRTQKAFTRPGQQSDRLFQIQHDHPAAADNCDICPREWEETRNEREDNEPQPHYGIIASGNSVIKHGWTREQLRMQTGALCFEMEAAGLMLDFPCIVIRGICDYSDSHKNKEWQGYAALAAASYTKELLGYIPKGQVSQESLATDLCRSLENLNEKVKGTNERLDKAYDQQEQYHAEQTARVLTTRQKECHQAFKMSNYEQHKDINPDRIPRTCQWALQNSCYLRWWDSCCNDLLWISADPGCGKSVLSKSLIDNDLQECSSTISICYFFFKDNDEQNSLAAALCAILHQLFSQQPSLLRHAVPSWEKNGDKLKQETGELWRILLAVTSDPASLNTICVLDALDECRPEDQNQLIQRLKDFHSQTSLPTQKNWLKFLVTSRPYDDIQNSFKSITDLVPHIHLQGEQENDQIHREIDLVVKVKVKELAETSGLPDDVEQRIEDQLLQMQHRTYLWLYLAIDDIRTTFRDSLRPAKELIQPVPSSVNAAYEKILNRVPPGQTGTVKKILRIIVSARRPLTIEEMSMALGVADSPELKTAAAARVDPTRLSNKIRQLCGLFVFINNSKIYLIHQTAREFLIGRNIANKPTSQYSFELRDADSEISQICIRYLLMDDLESYQEQTKSDIQCFLSYSAEYWADHVRGMSLSQQQEMASLVYGVYSTTTGRFKMWFPIFWEAVMPLAMQPKMDAVHLAAFNGHSPVLKLIITAEEDTINKTDSSGATALMWASANGYYEAVQILLGEGADANAQGGRYGNALQAASYRGHEQIVRILLDNEANVNAQGWMVWKCPAGCFF</sequence>
<feature type="domain" description="NACHT" evidence="4">
    <location>
        <begin position="411"/>
        <end position="560"/>
    </location>
</feature>
<dbReference type="Pfam" id="PF22939">
    <property type="entry name" value="WHD_GPIID"/>
    <property type="match status" value="1"/>
</dbReference>
<dbReference type="Pfam" id="PF12796">
    <property type="entry name" value="Ank_2"/>
    <property type="match status" value="1"/>
</dbReference>
<gene>
    <name evidence="5" type="ORF">BDV23DRAFT_9169</name>
</gene>
<dbReference type="Proteomes" id="UP000326877">
    <property type="component" value="Unassembled WGS sequence"/>
</dbReference>
<evidence type="ECO:0000256" key="2">
    <source>
        <dbReference type="PROSITE-ProRule" id="PRU00023"/>
    </source>
</evidence>
<organism evidence="5">
    <name type="scientific">Petromyces alliaceus</name>
    <name type="common">Aspergillus alliaceus</name>
    <dbReference type="NCBI Taxonomy" id="209559"/>
    <lineage>
        <taxon>Eukaryota</taxon>
        <taxon>Fungi</taxon>
        <taxon>Dikarya</taxon>
        <taxon>Ascomycota</taxon>
        <taxon>Pezizomycotina</taxon>
        <taxon>Eurotiomycetes</taxon>
        <taxon>Eurotiomycetidae</taxon>
        <taxon>Eurotiales</taxon>
        <taxon>Aspergillaceae</taxon>
        <taxon>Aspergillus</taxon>
        <taxon>Aspergillus subgen. Circumdati</taxon>
    </lineage>
</organism>
<dbReference type="Gene3D" id="3.40.50.300">
    <property type="entry name" value="P-loop containing nucleotide triphosphate hydrolases"/>
    <property type="match status" value="1"/>
</dbReference>
<keyword evidence="3" id="KW-0175">Coiled coil</keyword>
<keyword evidence="1" id="KW-0677">Repeat</keyword>
<proteinExistence type="predicted"/>
<dbReference type="InterPro" id="IPR036770">
    <property type="entry name" value="Ankyrin_rpt-contain_sf"/>
</dbReference>
<dbReference type="GO" id="GO:0003824">
    <property type="term" value="F:catalytic activity"/>
    <property type="evidence" value="ECO:0007669"/>
    <property type="project" value="InterPro"/>
</dbReference>
<dbReference type="InterPro" id="IPR055497">
    <property type="entry name" value="DUF7069"/>
</dbReference>
<dbReference type="InterPro" id="IPR007111">
    <property type="entry name" value="NACHT_NTPase"/>
</dbReference>
<dbReference type="Pfam" id="PF23239">
    <property type="entry name" value="DUF7069"/>
    <property type="match status" value="1"/>
</dbReference>
<evidence type="ECO:0000256" key="3">
    <source>
        <dbReference type="SAM" id="Coils"/>
    </source>
</evidence>